<organism evidence="6 7">
    <name type="scientific">Sphingomonas lycopersici</name>
    <dbReference type="NCBI Taxonomy" id="2951807"/>
    <lineage>
        <taxon>Bacteria</taxon>
        <taxon>Pseudomonadati</taxon>
        <taxon>Pseudomonadota</taxon>
        <taxon>Alphaproteobacteria</taxon>
        <taxon>Sphingomonadales</taxon>
        <taxon>Sphingomonadaceae</taxon>
        <taxon>Sphingomonas</taxon>
    </lineage>
</organism>
<dbReference type="EMBL" id="JANFAV010000002">
    <property type="protein sequence ID" value="MCW6533986.1"/>
    <property type="molecule type" value="Genomic_DNA"/>
</dbReference>
<comment type="similarity">
    <text evidence="1">Belongs to the LysR transcriptional regulatory family.</text>
</comment>
<dbReference type="CDD" id="cd08422">
    <property type="entry name" value="PBP2_CrgA_like"/>
    <property type="match status" value="1"/>
</dbReference>
<evidence type="ECO:0000313" key="7">
    <source>
        <dbReference type="Proteomes" id="UP001165565"/>
    </source>
</evidence>
<evidence type="ECO:0000256" key="3">
    <source>
        <dbReference type="ARBA" id="ARBA00023125"/>
    </source>
</evidence>
<dbReference type="PROSITE" id="PS50931">
    <property type="entry name" value="HTH_LYSR"/>
    <property type="match status" value="1"/>
</dbReference>
<evidence type="ECO:0000259" key="5">
    <source>
        <dbReference type="PROSITE" id="PS50931"/>
    </source>
</evidence>
<dbReference type="InterPro" id="IPR036388">
    <property type="entry name" value="WH-like_DNA-bd_sf"/>
</dbReference>
<protein>
    <submittedName>
        <fullName evidence="6">LysR family transcriptional regulator</fullName>
    </submittedName>
</protein>
<dbReference type="InterPro" id="IPR000847">
    <property type="entry name" value="LysR_HTH_N"/>
</dbReference>
<keyword evidence="7" id="KW-1185">Reference proteome</keyword>
<dbReference type="InterPro" id="IPR005119">
    <property type="entry name" value="LysR_subst-bd"/>
</dbReference>
<feature type="domain" description="HTH lysR-type" evidence="5">
    <location>
        <begin position="2"/>
        <end position="59"/>
    </location>
</feature>
<accession>A0AA41Z7E4</accession>
<dbReference type="Gene3D" id="1.10.10.10">
    <property type="entry name" value="Winged helix-like DNA-binding domain superfamily/Winged helix DNA-binding domain"/>
    <property type="match status" value="1"/>
</dbReference>
<evidence type="ECO:0000256" key="1">
    <source>
        <dbReference type="ARBA" id="ARBA00009437"/>
    </source>
</evidence>
<keyword evidence="4" id="KW-0804">Transcription</keyword>
<evidence type="ECO:0000256" key="4">
    <source>
        <dbReference type="ARBA" id="ARBA00023163"/>
    </source>
</evidence>
<name>A0AA41Z7E4_9SPHN</name>
<dbReference type="Pfam" id="PF00126">
    <property type="entry name" value="HTH_1"/>
    <property type="match status" value="1"/>
</dbReference>
<evidence type="ECO:0000256" key="2">
    <source>
        <dbReference type="ARBA" id="ARBA00023015"/>
    </source>
</evidence>
<dbReference type="PANTHER" id="PTHR30537">
    <property type="entry name" value="HTH-TYPE TRANSCRIPTIONAL REGULATOR"/>
    <property type="match status" value="1"/>
</dbReference>
<dbReference type="GO" id="GO:0003700">
    <property type="term" value="F:DNA-binding transcription factor activity"/>
    <property type="evidence" value="ECO:0007669"/>
    <property type="project" value="InterPro"/>
</dbReference>
<dbReference type="FunFam" id="1.10.10.10:FF:000001">
    <property type="entry name" value="LysR family transcriptional regulator"/>
    <property type="match status" value="1"/>
</dbReference>
<dbReference type="SUPFAM" id="SSF53850">
    <property type="entry name" value="Periplasmic binding protein-like II"/>
    <property type="match status" value="1"/>
</dbReference>
<dbReference type="Gene3D" id="3.40.190.290">
    <property type="match status" value="1"/>
</dbReference>
<evidence type="ECO:0000313" key="6">
    <source>
        <dbReference type="EMBL" id="MCW6533986.1"/>
    </source>
</evidence>
<dbReference type="RefSeq" id="WP_265267990.1">
    <property type="nucleotide sequence ID" value="NZ_JANFAV010000002.1"/>
</dbReference>
<proteinExistence type="inferred from homology"/>
<dbReference type="PANTHER" id="PTHR30537:SF5">
    <property type="entry name" value="HTH-TYPE TRANSCRIPTIONAL ACTIVATOR TTDR-RELATED"/>
    <property type="match status" value="1"/>
</dbReference>
<dbReference type="InterPro" id="IPR036390">
    <property type="entry name" value="WH_DNA-bd_sf"/>
</dbReference>
<dbReference type="GO" id="GO:0006351">
    <property type="term" value="P:DNA-templated transcription"/>
    <property type="evidence" value="ECO:0007669"/>
    <property type="project" value="TreeGrafter"/>
</dbReference>
<comment type="caution">
    <text evidence="6">The sequence shown here is derived from an EMBL/GenBank/DDBJ whole genome shotgun (WGS) entry which is preliminary data.</text>
</comment>
<keyword evidence="3" id="KW-0238">DNA-binding</keyword>
<dbReference type="Pfam" id="PF03466">
    <property type="entry name" value="LysR_substrate"/>
    <property type="match status" value="1"/>
</dbReference>
<dbReference type="AlphaFoldDB" id="A0AA41Z7E4"/>
<dbReference type="Proteomes" id="UP001165565">
    <property type="component" value="Unassembled WGS sequence"/>
</dbReference>
<gene>
    <name evidence="6" type="ORF">NEE01_04235</name>
</gene>
<dbReference type="GO" id="GO:0043565">
    <property type="term" value="F:sequence-specific DNA binding"/>
    <property type="evidence" value="ECO:0007669"/>
    <property type="project" value="TreeGrafter"/>
</dbReference>
<keyword evidence="2" id="KW-0805">Transcription regulation</keyword>
<dbReference type="InterPro" id="IPR058163">
    <property type="entry name" value="LysR-type_TF_proteobact-type"/>
</dbReference>
<sequence>MMKLDGVTVFVAVAEAGSISEAARRIGLAKSVVSERLAELERVLGAKLVQRTTRKLALTEDGFAFLGHARTILREVEEASAQLSERRGSLSGPLRIAGPVGFGVAHLGRALSAFLAAHPGIDLSLDLDDRFVDVAADGYDAVIRHGAIRDNRLIARRLCATRRVLVAAPGYLAAHGTPRSLDELEQASAVHYTNRNSDWRFTAADGARVIRPRAKLRVNNGLVMRDAVLAGIGIAMLPSFFVHEKLADGRLVRIDIGIEPEGAELYIAYPPNRSASAKLTVLIEWLRRSFGDPPYWEAGLPARAERKS</sequence>
<dbReference type="SUPFAM" id="SSF46785">
    <property type="entry name" value="Winged helix' DNA-binding domain"/>
    <property type="match status" value="1"/>
</dbReference>
<reference evidence="6" key="1">
    <citation type="submission" date="2022-06" db="EMBL/GenBank/DDBJ databases">
        <title>Sphingomonas sp. nov. isolated from rhizosphere soil of tomato.</title>
        <authorList>
            <person name="Dong H."/>
            <person name="Gao R."/>
        </authorList>
    </citation>
    <scope>NUCLEOTIDE SEQUENCE</scope>
    <source>
        <strain evidence="6">MMSM24</strain>
    </source>
</reference>